<evidence type="ECO:0000256" key="3">
    <source>
        <dbReference type="ARBA" id="ARBA00022989"/>
    </source>
</evidence>
<proteinExistence type="predicted"/>
<gene>
    <name evidence="7" type="ORF">FJV41_23860</name>
</gene>
<reference evidence="7 8" key="1">
    <citation type="submission" date="2019-06" db="EMBL/GenBank/DDBJ databases">
        <authorList>
            <person name="Livingstone P."/>
            <person name="Whitworth D."/>
        </authorList>
    </citation>
    <scope>NUCLEOTIDE SEQUENCE [LARGE SCALE GENOMIC DNA]</scope>
    <source>
        <strain evidence="7 8">AM401</strain>
    </source>
</reference>
<feature type="transmembrane region" description="Helical" evidence="5">
    <location>
        <begin position="42"/>
        <end position="61"/>
    </location>
</feature>
<keyword evidence="4 5" id="KW-0472">Membrane</keyword>
<evidence type="ECO:0000256" key="4">
    <source>
        <dbReference type="ARBA" id="ARBA00023136"/>
    </source>
</evidence>
<dbReference type="Gene3D" id="3.10.450.230">
    <property type="entry name" value="VirB8 protein"/>
    <property type="match status" value="1"/>
</dbReference>
<evidence type="ECO:0000313" key="7">
    <source>
        <dbReference type="EMBL" id="TQF13429.1"/>
    </source>
</evidence>
<comment type="caution">
    <text evidence="7">The sequence shown here is derived from an EMBL/GenBank/DDBJ whole genome shotgun (WGS) entry which is preliminary data.</text>
</comment>
<keyword evidence="3 5" id="KW-1133">Transmembrane helix</keyword>
<keyword evidence="2 5" id="KW-0812">Transmembrane</keyword>
<name>A0A540WWP8_9BACT</name>
<dbReference type="NCBIfam" id="NF010446">
    <property type="entry name" value="PRK13872.1"/>
    <property type="match status" value="1"/>
</dbReference>
<organism evidence="7 8">
    <name type="scientific">Myxococcus llanfairpwllgwyngyllgogerychwyrndrobwllllantysiliogogogochensis</name>
    <dbReference type="NCBI Taxonomy" id="2590453"/>
    <lineage>
        <taxon>Bacteria</taxon>
        <taxon>Pseudomonadati</taxon>
        <taxon>Myxococcota</taxon>
        <taxon>Myxococcia</taxon>
        <taxon>Myxococcales</taxon>
        <taxon>Cystobacterineae</taxon>
        <taxon>Myxococcaceae</taxon>
        <taxon>Myxococcus</taxon>
    </lineage>
</organism>
<dbReference type="Pfam" id="PF04335">
    <property type="entry name" value="VirB8"/>
    <property type="match status" value="1"/>
</dbReference>
<evidence type="ECO:0000259" key="6">
    <source>
        <dbReference type="Pfam" id="PF04335"/>
    </source>
</evidence>
<dbReference type="InterPro" id="IPR007430">
    <property type="entry name" value="VirB8"/>
</dbReference>
<dbReference type="GO" id="GO:0016020">
    <property type="term" value="C:membrane"/>
    <property type="evidence" value="ECO:0007669"/>
    <property type="project" value="UniProtKB-SubCell"/>
</dbReference>
<dbReference type="AlphaFoldDB" id="A0A540WWP8"/>
<dbReference type="EMBL" id="VIFM01000100">
    <property type="protein sequence ID" value="TQF13429.1"/>
    <property type="molecule type" value="Genomic_DNA"/>
</dbReference>
<evidence type="ECO:0000256" key="2">
    <source>
        <dbReference type="ARBA" id="ARBA00022692"/>
    </source>
</evidence>
<dbReference type="InterPro" id="IPR035658">
    <property type="entry name" value="TrbF"/>
</dbReference>
<dbReference type="OrthoDB" id="597581at2"/>
<sequence>MAQPPPNYAPSGPIDTPFKRAAKEWDDRIGNARVQAANWRHATFGAIAIALVAVAGVIYLGSRPRFVPHIIEVDQVGAAAYRGPVGTAVEQYKPTDAVIKFHLRRFLAAIRGISADTAVVKRNWEEAWLLASRTAQVALTQYARENNPIARSAKERVTVEVKSMVQVSNGTWQVDWRETTWDERGNPRDEVLWRGMFTVAQHPVESEMQLAVNPLGLLVEEFHWDRLK</sequence>
<dbReference type="RefSeq" id="WP_141644842.1">
    <property type="nucleotide sequence ID" value="NZ_VIFM01000100.1"/>
</dbReference>
<protein>
    <submittedName>
        <fullName evidence="7">Type IV secretion system protein</fullName>
    </submittedName>
</protein>
<accession>A0A540WWP8</accession>
<feature type="domain" description="Bacterial virulence protein VirB8" evidence="6">
    <location>
        <begin position="20"/>
        <end position="226"/>
    </location>
</feature>
<keyword evidence="8" id="KW-1185">Reference proteome</keyword>
<dbReference type="Proteomes" id="UP000315369">
    <property type="component" value="Unassembled WGS sequence"/>
</dbReference>
<evidence type="ECO:0000256" key="1">
    <source>
        <dbReference type="ARBA" id="ARBA00004167"/>
    </source>
</evidence>
<dbReference type="SUPFAM" id="SSF54427">
    <property type="entry name" value="NTF2-like"/>
    <property type="match status" value="1"/>
</dbReference>
<comment type="subcellular location">
    <subcellularLocation>
        <location evidence="1">Membrane</location>
        <topology evidence="1">Single-pass membrane protein</topology>
    </subcellularLocation>
</comment>
<evidence type="ECO:0000256" key="5">
    <source>
        <dbReference type="SAM" id="Phobius"/>
    </source>
</evidence>
<evidence type="ECO:0000313" key="8">
    <source>
        <dbReference type="Proteomes" id="UP000315369"/>
    </source>
</evidence>
<dbReference type="InterPro" id="IPR032710">
    <property type="entry name" value="NTF2-like_dom_sf"/>
</dbReference>
<dbReference type="CDD" id="cd16425">
    <property type="entry name" value="TrbF"/>
    <property type="match status" value="1"/>
</dbReference>